<sequence>MQRYWDPDRVLDVTGQAWPGGIQCRGQNSSGNRCEWIKRGHADEAQDARDALARLETLARRPPSAVTAADLHALAPLCLCRDYHMRQSDTIVAEWEVALAVLESRTPARDAGSPEEDENDSGYGSLPSSSSPSPSKKEVKRALGPSGVLRGPEDEGLTAARLAETEAQLGQMRDLVVALRRDKAALDTDREGLKLLVSDNAARSETLQQRLAESVAEGDKVLAERDSQLRTLKKRVADAEAGLKDKDKELEAVMKELSVCVMRNHKEVTAVVQDKEAELREAGLREARRIGMKDMEIQSLREQLAAERAQHATDINDKDTEMQAMGSKSKCLLDQARRQIQQAESEIRQKGTELQREQAKLASSQSDASMLEAEVTRLRVRVQDLESALKAAQSDAPVERPVAPPSLARQAVHYRRKEGWVGRLKRWAKAVDPTHSKKQSQI</sequence>
<dbReference type="Proteomes" id="UP001287356">
    <property type="component" value="Unassembled WGS sequence"/>
</dbReference>
<feature type="coiled-coil region" evidence="1">
    <location>
        <begin position="229"/>
        <end position="256"/>
    </location>
</feature>
<evidence type="ECO:0000256" key="2">
    <source>
        <dbReference type="SAM" id="MobiDB-lite"/>
    </source>
</evidence>
<keyword evidence="1" id="KW-0175">Coiled coil</keyword>
<feature type="compositionally biased region" description="Low complexity" evidence="2">
    <location>
        <begin position="125"/>
        <end position="134"/>
    </location>
</feature>
<name>A0AAE0KIN2_9PEZI</name>
<evidence type="ECO:0000256" key="1">
    <source>
        <dbReference type="SAM" id="Coils"/>
    </source>
</evidence>
<keyword evidence="4" id="KW-1185">Reference proteome</keyword>
<evidence type="ECO:0000313" key="4">
    <source>
        <dbReference type="Proteomes" id="UP001287356"/>
    </source>
</evidence>
<dbReference type="AlphaFoldDB" id="A0AAE0KIN2"/>
<feature type="region of interest" description="Disordered" evidence="2">
    <location>
        <begin position="106"/>
        <end position="154"/>
    </location>
</feature>
<proteinExistence type="predicted"/>
<accession>A0AAE0KIN2</accession>
<reference evidence="3" key="2">
    <citation type="submission" date="2023-06" db="EMBL/GenBank/DDBJ databases">
        <authorList>
            <consortium name="Lawrence Berkeley National Laboratory"/>
            <person name="Haridas S."/>
            <person name="Hensen N."/>
            <person name="Bonometti L."/>
            <person name="Westerberg I."/>
            <person name="Brannstrom I.O."/>
            <person name="Guillou S."/>
            <person name="Cros-Aarteil S."/>
            <person name="Calhoun S."/>
            <person name="Kuo A."/>
            <person name="Mondo S."/>
            <person name="Pangilinan J."/>
            <person name="Riley R."/>
            <person name="Labutti K."/>
            <person name="Andreopoulos B."/>
            <person name="Lipzen A."/>
            <person name="Chen C."/>
            <person name="Yanf M."/>
            <person name="Daum C."/>
            <person name="Ng V."/>
            <person name="Clum A."/>
            <person name="Steindorff A."/>
            <person name="Ohm R."/>
            <person name="Martin F."/>
            <person name="Silar P."/>
            <person name="Natvig D."/>
            <person name="Lalanne C."/>
            <person name="Gautier V."/>
            <person name="Ament-Velasquez S.L."/>
            <person name="Kruys A."/>
            <person name="Hutchinson M.I."/>
            <person name="Powell A.J."/>
            <person name="Barry K."/>
            <person name="Miller A.N."/>
            <person name="Grigoriev I.V."/>
            <person name="Debuchy R."/>
            <person name="Gladieux P."/>
            <person name="Thoren M.H."/>
            <person name="Johannesson H."/>
        </authorList>
    </citation>
    <scope>NUCLEOTIDE SEQUENCE</scope>
    <source>
        <strain evidence="3">CBS 958.72</strain>
    </source>
</reference>
<organism evidence="3 4">
    <name type="scientific">Lasiosphaeria ovina</name>
    <dbReference type="NCBI Taxonomy" id="92902"/>
    <lineage>
        <taxon>Eukaryota</taxon>
        <taxon>Fungi</taxon>
        <taxon>Dikarya</taxon>
        <taxon>Ascomycota</taxon>
        <taxon>Pezizomycotina</taxon>
        <taxon>Sordariomycetes</taxon>
        <taxon>Sordariomycetidae</taxon>
        <taxon>Sordariales</taxon>
        <taxon>Lasiosphaeriaceae</taxon>
        <taxon>Lasiosphaeria</taxon>
    </lineage>
</organism>
<comment type="caution">
    <text evidence="3">The sequence shown here is derived from an EMBL/GenBank/DDBJ whole genome shotgun (WGS) entry which is preliminary data.</text>
</comment>
<protein>
    <submittedName>
        <fullName evidence="3">Uncharacterized protein</fullName>
    </submittedName>
</protein>
<dbReference type="EMBL" id="JAULSN010000003">
    <property type="protein sequence ID" value="KAK3376967.1"/>
    <property type="molecule type" value="Genomic_DNA"/>
</dbReference>
<gene>
    <name evidence="3" type="ORF">B0T24DRAFT_701011</name>
</gene>
<reference evidence="3" key="1">
    <citation type="journal article" date="2023" name="Mol. Phylogenet. Evol.">
        <title>Genome-scale phylogeny and comparative genomics of the fungal order Sordariales.</title>
        <authorList>
            <person name="Hensen N."/>
            <person name="Bonometti L."/>
            <person name="Westerberg I."/>
            <person name="Brannstrom I.O."/>
            <person name="Guillou S."/>
            <person name="Cros-Aarteil S."/>
            <person name="Calhoun S."/>
            <person name="Haridas S."/>
            <person name="Kuo A."/>
            <person name="Mondo S."/>
            <person name="Pangilinan J."/>
            <person name="Riley R."/>
            <person name="LaButti K."/>
            <person name="Andreopoulos B."/>
            <person name="Lipzen A."/>
            <person name="Chen C."/>
            <person name="Yan M."/>
            <person name="Daum C."/>
            <person name="Ng V."/>
            <person name="Clum A."/>
            <person name="Steindorff A."/>
            <person name="Ohm R.A."/>
            <person name="Martin F."/>
            <person name="Silar P."/>
            <person name="Natvig D.O."/>
            <person name="Lalanne C."/>
            <person name="Gautier V."/>
            <person name="Ament-Velasquez S.L."/>
            <person name="Kruys A."/>
            <person name="Hutchinson M.I."/>
            <person name="Powell A.J."/>
            <person name="Barry K."/>
            <person name="Miller A.N."/>
            <person name="Grigoriev I.V."/>
            <person name="Debuchy R."/>
            <person name="Gladieux P."/>
            <person name="Hiltunen Thoren M."/>
            <person name="Johannesson H."/>
        </authorList>
    </citation>
    <scope>NUCLEOTIDE SEQUENCE</scope>
    <source>
        <strain evidence="3">CBS 958.72</strain>
    </source>
</reference>
<feature type="region of interest" description="Disordered" evidence="2">
    <location>
        <begin position="389"/>
        <end position="410"/>
    </location>
</feature>
<evidence type="ECO:0000313" key="3">
    <source>
        <dbReference type="EMBL" id="KAK3376967.1"/>
    </source>
</evidence>